<evidence type="ECO:0000256" key="4">
    <source>
        <dbReference type="ARBA" id="ARBA00023163"/>
    </source>
</evidence>
<reference evidence="6 7" key="1">
    <citation type="journal article" date="2016" name="Int. J. Syst. Evol. Microbiol.">
        <title>Pseudaminobacter manganicus sp. nov., isolated from sludge of a manganese mine.</title>
        <authorList>
            <person name="Li J."/>
            <person name="Huang J."/>
            <person name="Liao S."/>
            <person name="Wang G."/>
        </authorList>
    </citation>
    <scope>NUCLEOTIDE SEQUENCE [LARGE SCALE GENOMIC DNA]</scope>
    <source>
        <strain evidence="6 7">JH-7</strain>
    </source>
</reference>
<dbReference type="PROSITE" id="PS50931">
    <property type="entry name" value="HTH_LYSR"/>
    <property type="match status" value="1"/>
</dbReference>
<dbReference type="Proteomes" id="UP000191905">
    <property type="component" value="Unassembled WGS sequence"/>
</dbReference>
<comment type="similarity">
    <text evidence="1">Belongs to the LysR transcriptional regulatory family.</text>
</comment>
<dbReference type="STRING" id="1873176.BFN67_21155"/>
<dbReference type="PANTHER" id="PTHR30419:SF8">
    <property type="entry name" value="NITROGEN ASSIMILATION TRANSCRIPTIONAL ACTIVATOR-RELATED"/>
    <property type="match status" value="1"/>
</dbReference>
<dbReference type="CDD" id="cd05466">
    <property type="entry name" value="PBP2_LTTR_substrate"/>
    <property type="match status" value="1"/>
</dbReference>
<dbReference type="Gene3D" id="3.40.190.290">
    <property type="match status" value="1"/>
</dbReference>
<dbReference type="InterPro" id="IPR036388">
    <property type="entry name" value="WH-like_DNA-bd_sf"/>
</dbReference>
<sequence length="309" mass="34137">MDQIWRIRHFLAVAEFGSVQSAARSLNISQPALSKSLRLLEEHLRTPLFDRSARGAVLTEMGQVFYRRARDIQAEWDGSLIELSATRDGAQGELRIGVGPTYAAVFMPRVLARLARDYPNLRVSVRTGVGTLLIPALQAGEISLYAGGLRHPDETRGETLEELFLYDQSNCIAASSAAPIAAQTDVAAEELTRLPWVILSYDSIAREQIDRLFKFRGIAGPKTVVSTESLGLALELVRRNGFLTSLPRPLLHLDVNPDLSALNVRGYEWTIRSGVTYRSSMRSLAPVRSILRMLREDVAGLGLAKPAEE</sequence>
<evidence type="ECO:0000313" key="6">
    <source>
        <dbReference type="EMBL" id="OQM74597.1"/>
    </source>
</evidence>
<dbReference type="Gene3D" id="1.10.10.10">
    <property type="entry name" value="Winged helix-like DNA-binding domain superfamily/Winged helix DNA-binding domain"/>
    <property type="match status" value="1"/>
</dbReference>
<evidence type="ECO:0000259" key="5">
    <source>
        <dbReference type="PROSITE" id="PS50931"/>
    </source>
</evidence>
<dbReference type="SUPFAM" id="SSF53850">
    <property type="entry name" value="Periplasmic binding protein-like II"/>
    <property type="match status" value="1"/>
</dbReference>
<evidence type="ECO:0000256" key="2">
    <source>
        <dbReference type="ARBA" id="ARBA00023015"/>
    </source>
</evidence>
<dbReference type="EMBL" id="MDET01000026">
    <property type="protein sequence ID" value="OQM74597.1"/>
    <property type="molecule type" value="Genomic_DNA"/>
</dbReference>
<feature type="domain" description="HTH lysR-type" evidence="5">
    <location>
        <begin position="1"/>
        <end position="59"/>
    </location>
</feature>
<dbReference type="InterPro" id="IPR036390">
    <property type="entry name" value="WH_DNA-bd_sf"/>
</dbReference>
<dbReference type="Pfam" id="PF03466">
    <property type="entry name" value="LysR_substrate"/>
    <property type="match status" value="1"/>
</dbReference>
<protein>
    <recommendedName>
        <fullName evidence="5">HTH lysR-type domain-containing protein</fullName>
    </recommendedName>
</protein>
<evidence type="ECO:0000313" key="7">
    <source>
        <dbReference type="Proteomes" id="UP000191905"/>
    </source>
</evidence>
<dbReference type="Pfam" id="PF00126">
    <property type="entry name" value="HTH_1"/>
    <property type="match status" value="1"/>
</dbReference>
<name>A0A1V8RN31_9HYPH</name>
<proteinExistence type="inferred from homology"/>
<evidence type="ECO:0000256" key="1">
    <source>
        <dbReference type="ARBA" id="ARBA00009437"/>
    </source>
</evidence>
<organism evidence="6 7">
    <name type="scientific">Manganibacter manganicus</name>
    <dbReference type="NCBI Taxonomy" id="1873176"/>
    <lineage>
        <taxon>Bacteria</taxon>
        <taxon>Pseudomonadati</taxon>
        <taxon>Pseudomonadota</taxon>
        <taxon>Alphaproteobacteria</taxon>
        <taxon>Hyphomicrobiales</taxon>
        <taxon>Phyllobacteriaceae</taxon>
        <taxon>Manganibacter</taxon>
    </lineage>
</organism>
<keyword evidence="3" id="KW-0238">DNA-binding</keyword>
<dbReference type="FunFam" id="1.10.10.10:FF:000001">
    <property type="entry name" value="LysR family transcriptional regulator"/>
    <property type="match status" value="1"/>
</dbReference>
<evidence type="ECO:0000256" key="3">
    <source>
        <dbReference type="ARBA" id="ARBA00023125"/>
    </source>
</evidence>
<keyword evidence="7" id="KW-1185">Reference proteome</keyword>
<dbReference type="GO" id="GO:0003677">
    <property type="term" value="F:DNA binding"/>
    <property type="evidence" value="ECO:0007669"/>
    <property type="project" value="UniProtKB-KW"/>
</dbReference>
<dbReference type="GO" id="GO:0003700">
    <property type="term" value="F:DNA-binding transcription factor activity"/>
    <property type="evidence" value="ECO:0007669"/>
    <property type="project" value="InterPro"/>
</dbReference>
<comment type="caution">
    <text evidence="6">The sequence shown here is derived from an EMBL/GenBank/DDBJ whole genome shotgun (WGS) entry which is preliminary data.</text>
</comment>
<dbReference type="OrthoDB" id="8479357at2"/>
<dbReference type="GO" id="GO:0005829">
    <property type="term" value="C:cytosol"/>
    <property type="evidence" value="ECO:0007669"/>
    <property type="project" value="TreeGrafter"/>
</dbReference>
<keyword evidence="2" id="KW-0805">Transcription regulation</keyword>
<dbReference type="InterPro" id="IPR050950">
    <property type="entry name" value="HTH-type_LysR_regulators"/>
</dbReference>
<dbReference type="PANTHER" id="PTHR30419">
    <property type="entry name" value="HTH-TYPE TRANSCRIPTIONAL REGULATOR YBHD"/>
    <property type="match status" value="1"/>
</dbReference>
<dbReference type="PRINTS" id="PR00039">
    <property type="entry name" value="HTHLYSR"/>
</dbReference>
<dbReference type="RefSeq" id="WP_080920609.1">
    <property type="nucleotide sequence ID" value="NZ_MDET01000026.1"/>
</dbReference>
<dbReference type="InterPro" id="IPR000847">
    <property type="entry name" value="LysR_HTH_N"/>
</dbReference>
<dbReference type="SUPFAM" id="SSF46785">
    <property type="entry name" value="Winged helix' DNA-binding domain"/>
    <property type="match status" value="1"/>
</dbReference>
<accession>A0A1V8RN31</accession>
<gene>
    <name evidence="6" type="ORF">BFN67_21155</name>
</gene>
<dbReference type="InterPro" id="IPR005119">
    <property type="entry name" value="LysR_subst-bd"/>
</dbReference>
<dbReference type="AlphaFoldDB" id="A0A1V8RN31"/>
<keyword evidence="4" id="KW-0804">Transcription</keyword>